<keyword evidence="10" id="KW-0238">DNA-binding</keyword>
<keyword evidence="4" id="KW-0678">Repressor</keyword>
<evidence type="ECO:0000256" key="16">
    <source>
        <dbReference type="ARBA" id="ARBA00043886"/>
    </source>
</evidence>
<dbReference type="OrthoDB" id="9802388at2"/>
<evidence type="ECO:0000256" key="17">
    <source>
        <dbReference type="PROSITE-ProRule" id="PRU00169"/>
    </source>
</evidence>
<dbReference type="Gene3D" id="3.40.50.300">
    <property type="entry name" value="P-loop containing nucleotide triphosphate hydrolases"/>
    <property type="match status" value="1"/>
</dbReference>
<dbReference type="PROSITE" id="PS00688">
    <property type="entry name" value="SIGMA54_INTERACT_3"/>
    <property type="match status" value="1"/>
</dbReference>
<keyword evidence="3" id="KW-0963">Cytoplasm</keyword>
<evidence type="ECO:0000256" key="11">
    <source>
        <dbReference type="ARBA" id="ARBA00023159"/>
    </source>
</evidence>
<dbReference type="Gene3D" id="1.10.10.60">
    <property type="entry name" value="Homeodomain-like"/>
    <property type="match status" value="1"/>
</dbReference>
<dbReference type="Pfam" id="PF00072">
    <property type="entry name" value="Response_reg"/>
    <property type="match status" value="1"/>
</dbReference>
<protein>
    <recommendedName>
        <fullName evidence="2">DNA-binding transcriptional regulator NtrC</fullName>
    </recommendedName>
    <alternativeName>
        <fullName evidence="14">Nitrogen regulation protein NR(I)</fullName>
    </alternativeName>
    <alternativeName>
        <fullName evidence="15">Nitrogen regulator I</fullName>
    </alternativeName>
</protein>
<keyword evidence="11" id="KW-0010">Activator</keyword>
<evidence type="ECO:0000256" key="9">
    <source>
        <dbReference type="ARBA" id="ARBA00023015"/>
    </source>
</evidence>
<dbReference type="SMART" id="SM00382">
    <property type="entry name" value="AAA"/>
    <property type="match status" value="1"/>
</dbReference>
<keyword evidence="6" id="KW-0547">Nucleotide-binding</keyword>
<dbReference type="SUPFAM" id="SSF52540">
    <property type="entry name" value="P-loop containing nucleoside triphosphate hydrolases"/>
    <property type="match status" value="1"/>
</dbReference>
<comment type="subcellular location">
    <subcellularLocation>
        <location evidence="1">Cytoplasm</location>
    </subcellularLocation>
</comment>
<sequence length="509" mass="55119">MPSHILVIDDDPVQRRLLAGMVEQLGHVAHHAENGRVGLSLLEELGDQVDVILLDLMMPEMSGHAFLEEVAQRGIDTPVIVQTGQGGIETVVHAIQAGAFDFVMKPVSPERLTIALHQAMKVERRHAPWAGERADAGEDIGFASIVSASPAMIRALDLARRAAECDIPVLIEGETGVGKKRLARAIHQESQRAERPFIVVDCAALTPVHAEAILFGRERGLGPAGAPRLSGKFRDAEGGTLLLSDIAALPMTVQAKLLRAVQFGEIEPVNANHPIKVDVRLMVASGRDLIAEVREGRFREDLYYRLSVFPIALSALSRRREDVPALVRRLVQRLGAEYGHGSGQGIDAGALALLTAYDWPGNIRELEATLYRALLLAEGRELTVRHFPEITARTGPIGLRSMAADGMSARLAAATPEVEAETPGRVAVLGAPEAEPRTARSDGLIATLDSTGDVRKLAEIEEDIIRFALKFYRGQMSQVARKLGIGRSTLYRKLKDYGIDPDNPLSSAA</sequence>
<comment type="function">
    <text evidence="16">Member of the two-component regulatory system NtrB/NtrC, which controls expression of the nitrogen-regulated (ntr) genes in response to nitrogen limitation. Phosphorylated NtrC binds directly to DNA and stimulates the formation of open promoter-sigma54-RNA polymerase complexes.</text>
</comment>
<dbReference type="SUPFAM" id="SSF46689">
    <property type="entry name" value="Homeodomain-like"/>
    <property type="match status" value="1"/>
</dbReference>
<comment type="caution">
    <text evidence="20">The sequence shown here is derived from an EMBL/GenBank/DDBJ whole genome shotgun (WGS) entry which is preliminary data.</text>
</comment>
<dbReference type="Pfam" id="PF00158">
    <property type="entry name" value="Sigma54_activat"/>
    <property type="match status" value="1"/>
</dbReference>
<dbReference type="InterPro" id="IPR025944">
    <property type="entry name" value="Sigma_54_int_dom_CS"/>
</dbReference>
<dbReference type="Pfam" id="PF02954">
    <property type="entry name" value="HTH_8"/>
    <property type="match status" value="1"/>
</dbReference>
<dbReference type="GO" id="GO:0005524">
    <property type="term" value="F:ATP binding"/>
    <property type="evidence" value="ECO:0007669"/>
    <property type="project" value="UniProtKB-KW"/>
</dbReference>
<dbReference type="InterPro" id="IPR011006">
    <property type="entry name" value="CheY-like_superfamily"/>
</dbReference>
<dbReference type="PROSITE" id="PS00675">
    <property type="entry name" value="SIGMA54_INTERACT_1"/>
    <property type="match status" value="1"/>
</dbReference>
<dbReference type="FunFam" id="3.40.50.300:FF:000006">
    <property type="entry name" value="DNA-binding transcriptional regulator NtrC"/>
    <property type="match status" value="1"/>
</dbReference>
<dbReference type="GO" id="GO:0043565">
    <property type="term" value="F:sequence-specific DNA binding"/>
    <property type="evidence" value="ECO:0007669"/>
    <property type="project" value="InterPro"/>
</dbReference>
<dbReference type="SMART" id="SM00448">
    <property type="entry name" value="REC"/>
    <property type="match status" value="1"/>
</dbReference>
<evidence type="ECO:0000313" key="20">
    <source>
        <dbReference type="EMBL" id="OLP53756.1"/>
    </source>
</evidence>
<dbReference type="PROSITE" id="PS50045">
    <property type="entry name" value="SIGMA54_INTERACT_4"/>
    <property type="match status" value="1"/>
</dbReference>
<dbReference type="Proteomes" id="UP000186143">
    <property type="component" value="Unassembled WGS sequence"/>
</dbReference>
<reference evidence="20 21" key="1">
    <citation type="submission" date="2016-09" db="EMBL/GenBank/DDBJ databases">
        <title>Rhizobium sp. nov., a novel species isolated from the rice rhizosphere.</title>
        <authorList>
            <person name="Zhao J."/>
            <person name="Zhang X."/>
        </authorList>
    </citation>
    <scope>NUCLEOTIDE SEQUENCE [LARGE SCALE GENOMIC DNA]</scope>
    <source>
        <strain evidence="20 21">MH17</strain>
    </source>
</reference>
<keyword evidence="13" id="KW-0535">Nitrogen fixation</keyword>
<dbReference type="InterPro" id="IPR002197">
    <property type="entry name" value="HTH_Fis"/>
</dbReference>
<evidence type="ECO:0000256" key="7">
    <source>
        <dbReference type="ARBA" id="ARBA00022840"/>
    </source>
</evidence>
<gene>
    <name evidence="20" type="ORF">BJF92_05255</name>
</gene>
<dbReference type="CDD" id="cd00156">
    <property type="entry name" value="REC"/>
    <property type="match status" value="1"/>
</dbReference>
<evidence type="ECO:0000256" key="6">
    <source>
        <dbReference type="ARBA" id="ARBA00022741"/>
    </source>
</evidence>
<feature type="modified residue" description="4-aspartylphosphate" evidence="17">
    <location>
        <position position="55"/>
    </location>
</feature>
<dbReference type="AlphaFoldDB" id="A0A1Q9AFV6"/>
<dbReference type="EMBL" id="MKIO01000039">
    <property type="protein sequence ID" value="OLP53756.1"/>
    <property type="molecule type" value="Genomic_DNA"/>
</dbReference>
<dbReference type="InterPro" id="IPR025662">
    <property type="entry name" value="Sigma_54_int_dom_ATP-bd_1"/>
</dbReference>
<keyword evidence="7" id="KW-0067">ATP-binding</keyword>
<dbReference type="InterPro" id="IPR027417">
    <property type="entry name" value="P-loop_NTPase"/>
</dbReference>
<dbReference type="CDD" id="cd00009">
    <property type="entry name" value="AAA"/>
    <property type="match status" value="1"/>
</dbReference>
<dbReference type="RefSeq" id="WP_075636402.1">
    <property type="nucleotide sequence ID" value="NZ_MKIO01000039.1"/>
</dbReference>
<dbReference type="PANTHER" id="PTHR32071:SF95">
    <property type="entry name" value="DNA-BINDING TRANSCRIPTIONAL REGULATOR NTRC"/>
    <property type="match status" value="1"/>
</dbReference>
<evidence type="ECO:0000259" key="18">
    <source>
        <dbReference type="PROSITE" id="PS50045"/>
    </source>
</evidence>
<dbReference type="InterPro" id="IPR009057">
    <property type="entry name" value="Homeodomain-like_sf"/>
</dbReference>
<feature type="domain" description="Sigma-54 factor interaction" evidence="18">
    <location>
        <begin position="145"/>
        <end position="375"/>
    </location>
</feature>
<dbReference type="PANTHER" id="PTHR32071">
    <property type="entry name" value="TRANSCRIPTIONAL REGULATORY PROTEIN"/>
    <property type="match status" value="1"/>
</dbReference>
<evidence type="ECO:0000256" key="4">
    <source>
        <dbReference type="ARBA" id="ARBA00022491"/>
    </source>
</evidence>
<name>A0A1Q9AFV6_9HYPH</name>
<dbReference type="GO" id="GO:0006355">
    <property type="term" value="P:regulation of DNA-templated transcription"/>
    <property type="evidence" value="ECO:0007669"/>
    <property type="project" value="InterPro"/>
</dbReference>
<evidence type="ECO:0000256" key="5">
    <source>
        <dbReference type="ARBA" id="ARBA00022553"/>
    </source>
</evidence>
<evidence type="ECO:0000256" key="13">
    <source>
        <dbReference type="ARBA" id="ARBA00023231"/>
    </source>
</evidence>
<accession>A0A1Q9AFV6</accession>
<dbReference type="SUPFAM" id="SSF52172">
    <property type="entry name" value="CheY-like"/>
    <property type="match status" value="1"/>
</dbReference>
<dbReference type="InterPro" id="IPR001789">
    <property type="entry name" value="Sig_transdc_resp-reg_receiver"/>
</dbReference>
<organism evidence="20 21">
    <name type="scientific">Xaviernesmea rhizosphaerae</name>
    <dbReference type="NCBI Taxonomy" id="1672749"/>
    <lineage>
        <taxon>Bacteria</taxon>
        <taxon>Pseudomonadati</taxon>
        <taxon>Pseudomonadota</taxon>
        <taxon>Alphaproteobacteria</taxon>
        <taxon>Hyphomicrobiales</taxon>
        <taxon>Rhizobiaceae</taxon>
        <taxon>Rhizobium/Agrobacterium group</taxon>
        <taxon>Xaviernesmea</taxon>
    </lineage>
</organism>
<dbReference type="InterPro" id="IPR058031">
    <property type="entry name" value="AAA_lid_NorR"/>
</dbReference>
<keyword evidence="12" id="KW-0804">Transcription</keyword>
<dbReference type="InterPro" id="IPR003593">
    <property type="entry name" value="AAA+_ATPase"/>
</dbReference>
<evidence type="ECO:0000256" key="10">
    <source>
        <dbReference type="ARBA" id="ARBA00023125"/>
    </source>
</evidence>
<evidence type="ECO:0000256" key="3">
    <source>
        <dbReference type="ARBA" id="ARBA00022490"/>
    </source>
</evidence>
<evidence type="ECO:0000256" key="1">
    <source>
        <dbReference type="ARBA" id="ARBA00004496"/>
    </source>
</evidence>
<feature type="domain" description="Response regulatory" evidence="19">
    <location>
        <begin position="4"/>
        <end position="120"/>
    </location>
</feature>
<evidence type="ECO:0000259" key="19">
    <source>
        <dbReference type="PROSITE" id="PS50110"/>
    </source>
</evidence>
<dbReference type="Gene3D" id="3.40.50.2300">
    <property type="match status" value="1"/>
</dbReference>
<dbReference type="Gene3D" id="1.10.8.60">
    <property type="match status" value="1"/>
</dbReference>
<dbReference type="STRING" id="1672749.BJF92_05255"/>
<evidence type="ECO:0000256" key="12">
    <source>
        <dbReference type="ARBA" id="ARBA00023163"/>
    </source>
</evidence>
<dbReference type="InterPro" id="IPR002078">
    <property type="entry name" value="Sigma_54_int"/>
</dbReference>
<evidence type="ECO:0000256" key="2">
    <source>
        <dbReference type="ARBA" id="ARBA00019059"/>
    </source>
</evidence>
<dbReference type="GO" id="GO:0000160">
    <property type="term" value="P:phosphorelay signal transduction system"/>
    <property type="evidence" value="ECO:0007669"/>
    <property type="project" value="UniProtKB-KW"/>
</dbReference>
<evidence type="ECO:0000313" key="21">
    <source>
        <dbReference type="Proteomes" id="UP000186143"/>
    </source>
</evidence>
<dbReference type="PROSITE" id="PS50110">
    <property type="entry name" value="RESPONSE_REGULATORY"/>
    <property type="match status" value="1"/>
</dbReference>
<keyword evidence="8" id="KW-0902">Two-component regulatory system</keyword>
<proteinExistence type="predicted"/>
<keyword evidence="5 17" id="KW-0597">Phosphoprotein</keyword>
<dbReference type="Pfam" id="PF25601">
    <property type="entry name" value="AAA_lid_14"/>
    <property type="match status" value="1"/>
</dbReference>
<dbReference type="GO" id="GO:0005737">
    <property type="term" value="C:cytoplasm"/>
    <property type="evidence" value="ECO:0007669"/>
    <property type="project" value="UniProtKB-SubCell"/>
</dbReference>
<dbReference type="PRINTS" id="PR01590">
    <property type="entry name" value="HTHFIS"/>
</dbReference>
<evidence type="ECO:0000256" key="8">
    <source>
        <dbReference type="ARBA" id="ARBA00023012"/>
    </source>
</evidence>
<keyword evidence="9" id="KW-0805">Transcription regulation</keyword>
<evidence type="ECO:0000256" key="14">
    <source>
        <dbReference type="ARBA" id="ARBA00029881"/>
    </source>
</evidence>
<evidence type="ECO:0000256" key="15">
    <source>
        <dbReference type="ARBA" id="ARBA00031910"/>
    </source>
</evidence>